<evidence type="ECO:0000313" key="2">
    <source>
        <dbReference type="Proteomes" id="UP001156216"/>
    </source>
</evidence>
<dbReference type="Proteomes" id="UP001156216">
    <property type="component" value="Chromosome"/>
</dbReference>
<accession>A0AA46YWT9</accession>
<dbReference type="RefSeq" id="WP_022471229.1">
    <property type="nucleotide sequence ID" value="NZ_CP083681.1"/>
</dbReference>
<name>A0AA46YWT9_BACT4</name>
<sequence length="140" mass="16732">MKDKDFKRLEHKYKNYRKYSDGKEIAYGYRPDYVLYQEKEYIIFEFESGSSRKTFVGDMIKAAHFLRNERSGILVLVISLTEKVRDIASIAAHLRPYFEWVKNITKLNKIYIIDINAYYNGQRTLEVELPEFLEQVVMID</sequence>
<proteinExistence type="predicted"/>
<gene>
    <name evidence="1" type="ORF">KQP59_15215</name>
</gene>
<dbReference type="AlphaFoldDB" id="A0AA46YWT9"/>
<reference evidence="1" key="1">
    <citation type="submission" date="2021-06" db="EMBL/GenBank/DDBJ databases">
        <title>Interrogation of the integrated mobile genetic elements in gut-associated Bacteroides with a consensus prediction approach.</title>
        <authorList>
            <person name="Campbell D.E."/>
            <person name="Leigh J.R."/>
            <person name="Kim T."/>
            <person name="England W."/>
            <person name="Whitaker R.J."/>
            <person name="Degnan P.H."/>
        </authorList>
    </citation>
    <scope>NUCLEOTIDE SEQUENCE</scope>
    <source>
        <strain evidence="1">VPI-BTDOT2</strain>
    </source>
</reference>
<dbReference type="EMBL" id="CP083681">
    <property type="protein sequence ID" value="UYU69637.1"/>
    <property type="molecule type" value="Genomic_DNA"/>
</dbReference>
<evidence type="ECO:0000313" key="1">
    <source>
        <dbReference type="EMBL" id="UYU69637.1"/>
    </source>
</evidence>
<protein>
    <submittedName>
        <fullName evidence="1">Uncharacterized protein</fullName>
    </submittedName>
</protein>
<organism evidence="1 2">
    <name type="scientific">Bacteroides thetaiotaomicron</name>
    <dbReference type="NCBI Taxonomy" id="818"/>
    <lineage>
        <taxon>Bacteria</taxon>
        <taxon>Pseudomonadati</taxon>
        <taxon>Bacteroidota</taxon>
        <taxon>Bacteroidia</taxon>
        <taxon>Bacteroidales</taxon>
        <taxon>Bacteroidaceae</taxon>
        <taxon>Bacteroides</taxon>
    </lineage>
</organism>